<dbReference type="PANTHER" id="PTHR43366">
    <property type="entry name" value="PYRUVATE SYNTHASE SUBUNIT PORC"/>
    <property type="match status" value="1"/>
</dbReference>
<feature type="domain" description="Pyruvate/ketoisovalerate oxidoreductase catalytic" evidence="2">
    <location>
        <begin position="24"/>
        <end position="196"/>
    </location>
</feature>
<evidence type="ECO:0000313" key="4">
    <source>
        <dbReference type="Proteomes" id="UP001594351"/>
    </source>
</evidence>
<evidence type="ECO:0000256" key="1">
    <source>
        <dbReference type="ARBA" id="ARBA00023002"/>
    </source>
</evidence>
<dbReference type="InterPro" id="IPR002869">
    <property type="entry name" value="Pyrv_flavodox_OxRed_cen"/>
</dbReference>
<dbReference type="Gene3D" id="3.40.920.10">
    <property type="entry name" value="Pyruvate-ferredoxin oxidoreductase, PFOR, domain III"/>
    <property type="match status" value="1"/>
</dbReference>
<sequence>MINKKMILDTITKDILEIRLHGRGGQGVVIASKILAKAFHQDGYIPQTFPKYGVERRGAPAAAFVRVAKGKNLIGIRCEIYEPDHLIILDPTLISAINITQGLKKGGWIIINASAGHEADFSELQRHYRVAIVDASKVAFEHRLGSRTSPVVNSAILGGFAKVYQKPSISSILEAIRNEVPIKPDENAAAANMAYDQIKVIGD</sequence>
<dbReference type="InterPro" id="IPR051626">
    <property type="entry name" value="Oxidoreductase_gamma_subunit"/>
</dbReference>
<evidence type="ECO:0000313" key="3">
    <source>
        <dbReference type="EMBL" id="MFC1850049.1"/>
    </source>
</evidence>
<reference evidence="3 4" key="1">
    <citation type="submission" date="2024-09" db="EMBL/GenBank/DDBJ databases">
        <title>Laminarin stimulates single cell rates of sulfate reduction while oxygen inhibits transcriptomic activity in coastal marine sediment.</title>
        <authorList>
            <person name="Lindsay M."/>
            <person name="Orcutt B."/>
            <person name="Emerson D."/>
            <person name="Stepanauskas R."/>
            <person name="D'Angelo T."/>
        </authorList>
    </citation>
    <scope>NUCLEOTIDE SEQUENCE [LARGE SCALE GENOMIC DNA]</scope>
    <source>
        <strain evidence="3">SAG AM-311-K15</strain>
    </source>
</reference>
<name>A0ABV6YV56_UNCC1</name>
<dbReference type="InterPro" id="IPR019752">
    <property type="entry name" value="Pyrv/ketoisovalerate_OxRed_cat"/>
</dbReference>
<evidence type="ECO:0000259" key="2">
    <source>
        <dbReference type="Pfam" id="PF01558"/>
    </source>
</evidence>
<dbReference type="NCBIfam" id="TIGR02175">
    <property type="entry name" value="PorC_KorC"/>
    <property type="match status" value="1"/>
</dbReference>
<keyword evidence="4" id="KW-1185">Reference proteome</keyword>
<dbReference type="Proteomes" id="UP001594351">
    <property type="component" value="Unassembled WGS sequence"/>
</dbReference>
<dbReference type="EMBL" id="JBHPBY010000073">
    <property type="protein sequence ID" value="MFC1850049.1"/>
    <property type="molecule type" value="Genomic_DNA"/>
</dbReference>
<dbReference type="Pfam" id="PF01558">
    <property type="entry name" value="POR"/>
    <property type="match status" value="1"/>
</dbReference>
<protein>
    <submittedName>
        <fullName evidence="3">2-oxoacid:acceptor oxidoreductase family protein</fullName>
    </submittedName>
</protein>
<accession>A0ABV6YV56</accession>
<dbReference type="PANTHER" id="PTHR43366:SF1">
    <property type="entry name" value="PYRUVATE SYNTHASE SUBUNIT PORC"/>
    <property type="match status" value="1"/>
</dbReference>
<organism evidence="3 4">
    <name type="scientific">candidate division CSSED10-310 bacterium</name>
    <dbReference type="NCBI Taxonomy" id="2855610"/>
    <lineage>
        <taxon>Bacteria</taxon>
        <taxon>Bacteria division CSSED10-310</taxon>
    </lineage>
</organism>
<proteinExistence type="predicted"/>
<comment type="caution">
    <text evidence="3">The sequence shown here is derived from an EMBL/GenBank/DDBJ whole genome shotgun (WGS) entry which is preliminary data.</text>
</comment>
<gene>
    <name evidence="3" type="ORF">ACFL27_07650</name>
</gene>
<dbReference type="SUPFAM" id="SSF53323">
    <property type="entry name" value="Pyruvate-ferredoxin oxidoreductase, PFOR, domain III"/>
    <property type="match status" value="1"/>
</dbReference>
<keyword evidence="1" id="KW-0560">Oxidoreductase</keyword>
<dbReference type="InterPro" id="IPR011894">
    <property type="entry name" value="PorC_KorC"/>
</dbReference>